<dbReference type="Gene3D" id="2.60.40.10">
    <property type="entry name" value="Immunoglobulins"/>
    <property type="match status" value="4"/>
</dbReference>
<accession>A0AAE9SJI4</accession>
<dbReference type="InterPro" id="IPR036116">
    <property type="entry name" value="FN3_sf"/>
</dbReference>
<sequence>MKKQFIVCKILFFVAMSFLLPMSSLAQRNEIINDPNIQILARVQEDKILLRWAATTANAWKKTNKSGFTLEKYVLSRDGKRLPSLEKVWAKKIQADPIETWQEIVEKDNNAAIIAQALFGEIFFIEGGSEGQLADIYNLVNENEQRFSFSLLAADMSFEAAKKAGWGFEDTDVKLHEKYVYKIKPTIIENTSETVKIKGTATIASIKEYEPLPAPIDFQGIFGDKNVILTWEYQLFKTIYTSYNLERSEDGINFTSLSKEPLVNLNDKPEAPAKRMFYIDSLANNTKTYYYRVNGISPFGEKGLYSTIISGVGKPILPYTPRVYDVELTKNTNEAIITWEFPKKGETLLEKFQLLIAPVDKGPYVVAVDNISPQQRKLKYSKLQASNYVKIKAIGKDPKQEKTSFSTLIQPLDRIPPAIPTELSGKIDSLGVVHITWKQNIEPDFLGYRVFRGFLKDEEPSQITVSPISQNSFIDTVTVKNLNAEVFYSIVAVDKRHNHSEKSEVLVLEKPDVIPPTAPVFSGYKIKEGKIIIEWIPSSEEKVTHVLLRENLTENKKRETVFSTNDSVRQYIDTKLKPNNRYRYHIKAIDRSGLTSLPSTPLTIEMVNLVPKEYVRGLDYVVNRETNHIELFWRANKDEIAEYTIYKQLKEKQPSIWRILPARIKNVIDKEVSPNETYIYHIRATLKKGGYAKVKTIEIKF</sequence>
<dbReference type="Proteomes" id="UP001056837">
    <property type="component" value="Chromosome"/>
</dbReference>
<dbReference type="EMBL" id="CP050861">
    <property type="protein sequence ID" value="UTD16531.1"/>
    <property type="molecule type" value="Genomic_DNA"/>
</dbReference>
<dbReference type="CDD" id="cd00063">
    <property type="entry name" value="FN3"/>
    <property type="match status" value="1"/>
</dbReference>
<dbReference type="RefSeq" id="WP_253679808.1">
    <property type="nucleotide sequence ID" value="NZ_CP050861.1"/>
</dbReference>
<reference evidence="3" key="1">
    <citation type="submission" date="2020-04" db="EMBL/GenBank/DDBJ databases">
        <title>Tenacibaculum mesophilum bac2.</title>
        <authorList>
            <person name="Li M."/>
        </authorList>
    </citation>
    <scope>NUCLEOTIDE SEQUENCE</scope>
    <source>
        <strain evidence="3">Bac2</strain>
    </source>
</reference>
<proteinExistence type="predicted"/>
<feature type="chain" id="PRO_5041951290" description="Fibronectin type-III domain-containing protein" evidence="1">
    <location>
        <begin position="27"/>
        <end position="701"/>
    </location>
</feature>
<name>A0AAE9SJI4_9FLAO</name>
<dbReference type="SMART" id="SM00060">
    <property type="entry name" value="FN3"/>
    <property type="match status" value="4"/>
</dbReference>
<dbReference type="AlphaFoldDB" id="A0AAE9SJI4"/>
<gene>
    <name evidence="3" type="ORF">HER15_14055</name>
</gene>
<dbReference type="InterPro" id="IPR003961">
    <property type="entry name" value="FN3_dom"/>
</dbReference>
<dbReference type="InterPro" id="IPR013783">
    <property type="entry name" value="Ig-like_fold"/>
</dbReference>
<feature type="domain" description="Fibronectin type-III" evidence="2">
    <location>
        <begin position="515"/>
        <end position="609"/>
    </location>
</feature>
<keyword evidence="1" id="KW-0732">Signal</keyword>
<organism evidence="3 4">
    <name type="scientific">Tenacibaculum mesophilum</name>
    <dbReference type="NCBI Taxonomy" id="104268"/>
    <lineage>
        <taxon>Bacteria</taxon>
        <taxon>Pseudomonadati</taxon>
        <taxon>Bacteroidota</taxon>
        <taxon>Flavobacteriia</taxon>
        <taxon>Flavobacteriales</taxon>
        <taxon>Flavobacteriaceae</taxon>
        <taxon>Tenacibaculum</taxon>
    </lineage>
</organism>
<protein>
    <recommendedName>
        <fullName evidence="2">Fibronectin type-III domain-containing protein</fullName>
    </recommendedName>
</protein>
<dbReference type="PROSITE" id="PS50853">
    <property type="entry name" value="FN3"/>
    <property type="match status" value="1"/>
</dbReference>
<evidence type="ECO:0000313" key="4">
    <source>
        <dbReference type="Proteomes" id="UP001056837"/>
    </source>
</evidence>
<evidence type="ECO:0000313" key="3">
    <source>
        <dbReference type="EMBL" id="UTD16531.1"/>
    </source>
</evidence>
<evidence type="ECO:0000256" key="1">
    <source>
        <dbReference type="SAM" id="SignalP"/>
    </source>
</evidence>
<feature type="signal peptide" evidence="1">
    <location>
        <begin position="1"/>
        <end position="26"/>
    </location>
</feature>
<dbReference type="SUPFAM" id="SSF49265">
    <property type="entry name" value="Fibronectin type III"/>
    <property type="match status" value="1"/>
</dbReference>
<evidence type="ECO:0000259" key="2">
    <source>
        <dbReference type="PROSITE" id="PS50853"/>
    </source>
</evidence>